<evidence type="ECO:0000313" key="1">
    <source>
        <dbReference type="EMBL" id="KKL03465.1"/>
    </source>
</evidence>
<name>A0A0F9A1S8_9ZZZZ</name>
<gene>
    <name evidence="1" type="ORF">LCGC14_2625880</name>
</gene>
<proteinExistence type="predicted"/>
<organism evidence="1">
    <name type="scientific">marine sediment metagenome</name>
    <dbReference type="NCBI Taxonomy" id="412755"/>
    <lineage>
        <taxon>unclassified sequences</taxon>
        <taxon>metagenomes</taxon>
        <taxon>ecological metagenomes</taxon>
    </lineage>
</organism>
<dbReference type="AlphaFoldDB" id="A0A0F9A1S8"/>
<protein>
    <submittedName>
        <fullName evidence="1">Uncharacterized protein</fullName>
    </submittedName>
</protein>
<feature type="non-terminal residue" evidence="1">
    <location>
        <position position="1"/>
    </location>
</feature>
<comment type="caution">
    <text evidence="1">The sequence shown here is derived from an EMBL/GenBank/DDBJ whole genome shotgun (WGS) entry which is preliminary data.</text>
</comment>
<dbReference type="EMBL" id="LAZR01044919">
    <property type="protein sequence ID" value="KKL03465.1"/>
    <property type="molecule type" value="Genomic_DNA"/>
</dbReference>
<reference evidence="1" key="1">
    <citation type="journal article" date="2015" name="Nature">
        <title>Complex archaea that bridge the gap between prokaryotes and eukaryotes.</title>
        <authorList>
            <person name="Spang A."/>
            <person name="Saw J.H."/>
            <person name="Jorgensen S.L."/>
            <person name="Zaremba-Niedzwiedzka K."/>
            <person name="Martijn J."/>
            <person name="Lind A.E."/>
            <person name="van Eijk R."/>
            <person name="Schleper C."/>
            <person name="Guy L."/>
            <person name="Ettema T.J."/>
        </authorList>
    </citation>
    <scope>NUCLEOTIDE SEQUENCE</scope>
</reference>
<accession>A0A0F9A1S8</accession>
<sequence>TVTIGCGVITQSGTTLDNTYQLLDAGLTSLAGLTYAAASFVKMTGANAFALRTIGETADDLEGTIDHNNLANTHEANIFKTIAVSGQSNVVADSDTDTLTLVAGSNITITTDAGTDSVTITSAGGGANHNILDGSVHSDSVADGVTRGSIIYGNATPKWDELVVGAVDTFLGSDGTDLSYRTAAQTKVSLGLDTTDAVQFASIGINDAGTSWGAAYTSVNASKNIATAWYPVFLDHKKTAGASGDADHYYGIFNRNDFNQTGGTIGHLRGIYNTLRHVDGNIGSVSQTRNIYALYNALSFVGGAGKVWGDVRSDYIAINQLAGHEITGDFTGIHLDLNSQGTVGGDVIMLYLNEQNGIDFGIYQNGTAMNVLGGPLKVALKTGTSQANAGAAAGELWSDTTDGNTVKLGT</sequence>